<dbReference type="PANTHER" id="PTHR42852">
    <property type="entry name" value="THIOL:DISULFIDE INTERCHANGE PROTEIN DSBE"/>
    <property type="match status" value="1"/>
</dbReference>
<proteinExistence type="predicted"/>
<feature type="chain" id="PRO_5045478857" description="Thioredoxin domain-containing protein" evidence="5">
    <location>
        <begin position="22"/>
        <end position="370"/>
    </location>
</feature>
<comment type="caution">
    <text evidence="7">The sequence shown here is derived from an EMBL/GenBank/DDBJ whole genome shotgun (WGS) entry which is preliminary data.</text>
</comment>
<keyword evidence="8" id="KW-1185">Reference proteome</keyword>
<sequence length="370" mass="41500">MKKIFFAASIALAVVLGSACSQKTTSDKYFIKGTIPDVAEANGKYIYMYDTQNRILDSAKIENNSFRFEGEVIDSISIVNIEQDHGGFFAPAILESGEISLNLADVSGRGTPLNEALFEYLSNLEELQIKTMKYIDSFDHDSIFIGKNIDSLQEASIVAYQDEVMDYSVKMFKEHPNDPVGAYIWSHCSSLIIEKPELANRFIPFAGDYVKNYPIVKAQIELIENTEKTKEGNLFTDFSGKDADGVSKMFSEYVGKGHYVLVDFWASWCAPCRQEMPRMMGVYKKYKPLGLEILGVVVWDKVEDHKIAVRDMEIPWSQMLSEEAPTLYGVQGIPYIMLIDPQGKIVKRGLRGQAIEVALEEALKANGGKL</sequence>
<dbReference type="CDD" id="cd02966">
    <property type="entry name" value="TlpA_like_family"/>
    <property type="match status" value="1"/>
</dbReference>
<dbReference type="Gene3D" id="3.40.30.10">
    <property type="entry name" value="Glutaredoxin"/>
    <property type="match status" value="1"/>
</dbReference>
<keyword evidence="5" id="KW-0732">Signal</keyword>
<dbReference type="PANTHER" id="PTHR42852:SF6">
    <property type="entry name" value="THIOL:DISULFIDE INTERCHANGE PROTEIN DSBE"/>
    <property type="match status" value="1"/>
</dbReference>
<dbReference type="PROSITE" id="PS51352">
    <property type="entry name" value="THIOREDOXIN_2"/>
    <property type="match status" value="1"/>
</dbReference>
<evidence type="ECO:0000256" key="1">
    <source>
        <dbReference type="ARBA" id="ARBA00004196"/>
    </source>
</evidence>
<dbReference type="Proteomes" id="UP000030101">
    <property type="component" value="Unassembled WGS sequence"/>
</dbReference>
<organism evidence="7 8">
    <name type="scientific">Porphyromonas canoris</name>
    <dbReference type="NCBI Taxonomy" id="36875"/>
    <lineage>
        <taxon>Bacteria</taxon>
        <taxon>Pseudomonadati</taxon>
        <taxon>Bacteroidota</taxon>
        <taxon>Bacteroidia</taxon>
        <taxon>Bacteroidales</taxon>
        <taxon>Porphyromonadaceae</taxon>
        <taxon>Porphyromonas</taxon>
    </lineage>
</organism>
<protein>
    <recommendedName>
        <fullName evidence="6">Thioredoxin domain-containing protein</fullName>
    </recommendedName>
</protein>
<dbReference type="PROSITE" id="PS51257">
    <property type="entry name" value="PROKAR_LIPOPROTEIN"/>
    <property type="match status" value="1"/>
</dbReference>
<dbReference type="Pfam" id="PF14289">
    <property type="entry name" value="DUF4369"/>
    <property type="match status" value="1"/>
</dbReference>
<gene>
    <name evidence="7" type="ORF">HQ43_08725</name>
</gene>
<evidence type="ECO:0000313" key="8">
    <source>
        <dbReference type="Proteomes" id="UP000030101"/>
    </source>
</evidence>
<dbReference type="RefSeq" id="WP_036792061.1">
    <property type="nucleotide sequence ID" value="NZ_JQZV01000013.1"/>
</dbReference>
<evidence type="ECO:0000313" key="7">
    <source>
        <dbReference type="EMBL" id="KGN92108.1"/>
    </source>
</evidence>
<feature type="domain" description="Thioredoxin" evidence="6">
    <location>
        <begin position="229"/>
        <end position="368"/>
    </location>
</feature>
<evidence type="ECO:0000256" key="5">
    <source>
        <dbReference type="SAM" id="SignalP"/>
    </source>
</evidence>
<dbReference type="PROSITE" id="PS00194">
    <property type="entry name" value="THIOREDOXIN_1"/>
    <property type="match status" value="1"/>
</dbReference>
<keyword evidence="2" id="KW-0201">Cytochrome c-type biogenesis</keyword>
<feature type="signal peptide" evidence="5">
    <location>
        <begin position="1"/>
        <end position="21"/>
    </location>
</feature>
<comment type="subcellular location">
    <subcellularLocation>
        <location evidence="1">Cell envelope</location>
    </subcellularLocation>
</comment>
<keyword evidence="4" id="KW-0676">Redox-active center</keyword>
<evidence type="ECO:0000256" key="3">
    <source>
        <dbReference type="ARBA" id="ARBA00023157"/>
    </source>
</evidence>
<reference evidence="7 8" key="1">
    <citation type="submission" date="2014-08" db="EMBL/GenBank/DDBJ databases">
        <title>Porphyromonas canoris strain:OH2762 Genome sequencing.</title>
        <authorList>
            <person name="Wallis C."/>
            <person name="Deusch O."/>
            <person name="O'Flynn C."/>
            <person name="Davis I."/>
            <person name="Jospin G."/>
            <person name="Darling A.E."/>
            <person name="Coil D.A."/>
            <person name="Alexiev A."/>
            <person name="Horsfall A."/>
            <person name="Kirkwood N."/>
            <person name="Harris S."/>
            <person name="Eisen J.A."/>
        </authorList>
    </citation>
    <scope>NUCLEOTIDE SEQUENCE [LARGE SCALE GENOMIC DNA]</scope>
    <source>
        <strain evidence="8">COT-108 OH2762</strain>
    </source>
</reference>
<dbReference type="EMBL" id="JQZV01000013">
    <property type="protein sequence ID" value="KGN92108.1"/>
    <property type="molecule type" value="Genomic_DNA"/>
</dbReference>
<evidence type="ECO:0000259" key="6">
    <source>
        <dbReference type="PROSITE" id="PS51352"/>
    </source>
</evidence>
<dbReference type="InterPro" id="IPR000866">
    <property type="entry name" value="AhpC/TSA"/>
</dbReference>
<dbReference type="SUPFAM" id="SSF52833">
    <property type="entry name" value="Thioredoxin-like"/>
    <property type="match status" value="1"/>
</dbReference>
<dbReference type="InterPro" id="IPR025380">
    <property type="entry name" value="DUF4369"/>
</dbReference>
<dbReference type="Pfam" id="PF00578">
    <property type="entry name" value="AhpC-TSA"/>
    <property type="match status" value="1"/>
</dbReference>
<keyword evidence="3" id="KW-1015">Disulfide bond</keyword>
<accession>A0ABR4XKA5</accession>
<evidence type="ECO:0000256" key="4">
    <source>
        <dbReference type="ARBA" id="ARBA00023284"/>
    </source>
</evidence>
<dbReference type="InterPro" id="IPR036249">
    <property type="entry name" value="Thioredoxin-like_sf"/>
</dbReference>
<dbReference type="InterPro" id="IPR013766">
    <property type="entry name" value="Thioredoxin_domain"/>
</dbReference>
<name>A0ABR4XKA5_9PORP</name>
<evidence type="ECO:0000256" key="2">
    <source>
        <dbReference type="ARBA" id="ARBA00022748"/>
    </source>
</evidence>
<dbReference type="InterPro" id="IPR017937">
    <property type="entry name" value="Thioredoxin_CS"/>
</dbReference>
<dbReference type="InterPro" id="IPR050553">
    <property type="entry name" value="Thioredoxin_ResA/DsbE_sf"/>
</dbReference>